<dbReference type="PROSITE" id="PS01124">
    <property type="entry name" value="HTH_ARAC_FAMILY_2"/>
    <property type="match status" value="1"/>
</dbReference>
<reference evidence="13 14" key="1">
    <citation type="submission" date="2021-10" db="EMBL/GenBank/DDBJ databases">
        <title>Anaerobic single-cell dispensing facilitates the cultivation of human gut bacteria.</title>
        <authorList>
            <person name="Afrizal A."/>
        </authorList>
    </citation>
    <scope>NUCLEOTIDE SEQUENCE [LARGE SCALE GENOMIC DNA]</scope>
    <source>
        <strain evidence="13 14">CLA-AA-H246</strain>
    </source>
</reference>
<accession>A0ABS8EVN1</accession>
<dbReference type="InterPro" id="IPR020449">
    <property type="entry name" value="Tscrpt_reg_AraC-type_HTH"/>
</dbReference>
<dbReference type="RefSeq" id="WP_248835404.1">
    <property type="nucleotide sequence ID" value="NZ_JAJEQE010000024.1"/>
</dbReference>
<name>A0ABS8EVN1_9FIRM</name>
<feature type="modified residue" description="4-aspartylphosphate" evidence="10">
    <location>
        <position position="55"/>
    </location>
</feature>
<dbReference type="SMART" id="SM00342">
    <property type="entry name" value="HTH_ARAC"/>
    <property type="match status" value="1"/>
</dbReference>
<evidence type="ECO:0000256" key="8">
    <source>
        <dbReference type="ARBA" id="ARBA00023163"/>
    </source>
</evidence>
<keyword evidence="4 10" id="KW-0597">Phosphoprotein</keyword>
<evidence type="ECO:0000256" key="1">
    <source>
        <dbReference type="ARBA" id="ARBA00004496"/>
    </source>
</evidence>
<comment type="subcellular location">
    <subcellularLocation>
        <location evidence="1">Cytoplasm</location>
    </subcellularLocation>
</comment>
<keyword evidence="7" id="KW-0238">DNA-binding</keyword>
<evidence type="ECO:0000256" key="3">
    <source>
        <dbReference type="ARBA" id="ARBA00022490"/>
    </source>
</evidence>
<evidence type="ECO:0000256" key="5">
    <source>
        <dbReference type="ARBA" id="ARBA00023012"/>
    </source>
</evidence>
<dbReference type="InterPro" id="IPR011006">
    <property type="entry name" value="CheY-like_superfamily"/>
</dbReference>
<dbReference type="EMBL" id="JAJEQE010000024">
    <property type="protein sequence ID" value="MCC2149256.1"/>
    <property type="molecule type" value="Genomic_DNA"/>
</dbReference>
<keyword evidence="8" id="KW-0804">Transcription</keyword>
<dbReference type="SMART" id="SM00448">
    <property type="entry name" value="REC"/>
    <property type="match status" value="1"/>
</dbReference>
<feature type="domain" description="Response regulatory" evidence="12">
    <location>
        <begin position="3"/>
        <end position="120"/>
    </location>
</feature>
<dbReference type="Pfam" id="PF00072">
    <property type="entry name" value="Response_reg"/>
    <property type="match status" value="1"/>
</dbReference>
<evidence type="ECO:0000259" key="12">
    <source>
        <dbReference type="PROSITE" id="PS50110"/>
    </source>
</evidence>
<dbReference type="Proteomes" id="UP001299235">
    <property type="component" value="Unassembled WGS sequence"/>
</dbReference>
<dbReference type="PANTHER" id="PTHR42713:SF3">
    <property type="entry name" value="TRANSCRIPTIONAL REGULATORY PROTEIN HPTR"/>
    <property type="match status" value="1"/>
</dbReference>
<evidence type="ECO:0000256" key="6">
    <source>
        <dbReference type="ARBA" id="ARBA00023015"/>
    </source>
</evidence>
<dbReference type="PROSITE" id="PS50110">
    <property type="entry name" value="RESPONSE_REGULATORY"/>
    <property type="match status" value="1"/>
</dbReference>
<protein>
    <recommendedName>
        <fullName evidence="2">Stage 0 sporulation protein A homolog</fullName>
    </recommendedName>
</protein>
<dbReference type="InterPro" id="IPR009057">
    <property type="entry name" value="Homeodomain-like_sf"/>
</dbReference>
<proteinExistence type="predicted"/>
<comment type="function">
    <text evidence="9">May play the central regulatory role in sporulation. It may be an element of the effector pathway responsible for the activation of sporulation genes in response to nutritional stress. Spo0A may act in concert with spo0H (a sigma factor) to control the expression of some genes that are critical to the sporulation process.</text>
</comment>
<dbReference type="Gene3D" id="3.40.50.2300">
    <property type="match status" value="1"/>
</dbReference>
<evidence type="ECO:0000313" key="13">
    <source>
        <dbReference type="EMBL" id="MCC2149256.1"/>
    </source>
</evidence>
<dbReference type="Pfam" id="PF12833">
    <property type="entry name" value="HTH_18"/>
    <property type="match status" value="1"/>
</dbReference>
<evidence type="ECO:0000256" key="10">
    <source>
        <dbReference type="PROSITE-ProRule" id="PRU00169"/>
    </source>
</evidence>
<dbReference type="CDD" id="cd17536">
    <property type="entry name" value="REC_YesN-like"/>
    <property type="match status" value="1"/>
</dbReference>
<evidence type="ECO:0000256" key="9">
    <source>
        <dbReference type="ARBA" id="ARBA00024867"/>
    </source>
</evidence>
<dbReference type="SUPFAM" id="SSF46689">
    <property type="entry name" value="Homeodomain-like"/>
    <property type="match status" value="2"/>
</dbReference>
<evidence type="ECO:0000256" key="7">
    <source>
        <dbReference type="ARBA" id="ARBA00023125"/>
    </source>
</evidence>
<keyword evidence="5" id="KW-0902">Two-component regulatory system</keyword>
<gene>
    <name evidence="13" type="ORF">LKD42_08300</name>
</gene>
<keyword evidence="3" id="KW-0963">Cytoplasm</keyword>
<dbReference type="InterPro" id="IPR018060">
    <property type="entry name" value="HTH_AraC"/>
</dbReference>
<keyword evidence="6" id="KW-0805">Transcription regulation</keyword>
<keyword evidence="14" id="KW-1185">Reference proteome</keyword>
<sequence length="528" mass="62033">MYKIMLVDDEAEVRESILLQIPWEDLGFEVVADAENGEDALEKMAIYEPDVIITDIQMPFMTGLEFIEKVREEYPGKEIVIFSGFGEFEYARQAIRLGVKEYILKPVDKEEMMTILKKIKRTLDQSFDRLRDIRQIQENYQEKEALQKKKFYQEWMQRTKMGKETLAASEKRGILILKADRWVGAFLSIRTKEKISESAVYLCVEKLFQNVFTENYAYDLFPMEKEIGVCFALKKEHNLKVLLKTLDCLVKDGEKLFSFVITVGVGTEKKNVEQLPMSLYEAREALGYRMIMGRGRSIYIQDVEPEGQDILLFGSEEENELIRAVKFGTKEKIAEEVGRLLGKMDGVRISWRQYQNYIAELYNCLSQLIWQYHLDERRFFGYEENGHEMLMHMKSREEIQEFFIQLCQKIRICLEEKRAQNSGKIIQTAKTYVEKNYMNPELSVEIVCEQLNLSQSYFSTIFKKETGENYVAYVRSIRMKKAAELLNRTEEKTYVIAQQVGYTDPYYFSSVFKKTYGVSPSRFRKNGH</sequence>
<evidence type="ECO:0000313" key="14">
    <source>
        <dbReference type="Proteomes" id="UP001299235"/>
    </source>
</evidence>
<evidence type="ECO:0000256" key="2">
    <source>
        <dbReference type="ARBA" id="ARBA00018672"/>
    </source>
</evidence>
<evidence type="ECO:0000259" key="11">
    <source>
        <dbReference type="PROSITE" id="PS01124"/>
    </source>
</evidence>
<evidence type="ECO:0000256" key="4">
    <source>
        <dbReference type="ARBA" id="ARBA00022553"/>
    </source>
</evidence>
<dbReference type="InterPro" id="IPR051552">
    <property type="entry name" value="HptR"/>
</dbReference>
<dbReference type="SUPFAM" id="SSF52172">
    <property type="entry name" value="CheY-like"/>
    <property type="match status" value="1"/>
</dbReference>
<comment type="caution">
    <text evidence="13">The sequence shown here is derived from an EMBL/GenBank/DDBJ whole genome shotgun (WGS) entry which is preliminary data.</text>
</comment>
<dbReference type="InterPro" id="IPR001789">
    <property type="entry name" value="Sig_transdc_resp-reg_receiver"/>
</dbReference>
<organism evidence="13 14">
    <name type="scientific">Hominisplanchenecus faecis</name>
    <dbReference type="NCBI Taxonomy" id="2885351"/>
    <lineage>
        <taxon>Bacteria</taxon>
        <taxon>Bacillati</taxon>
        <taxon>Bacillota</taxon>
        <taxon>Clostridia</taxon>
        <taxon>Lachnospirales</taxon>
        <taxon>Lachnospiraceae</taxon>
        <taxon>Hominisplanchenecus</taxon>
    </lineage>
</organism>
<feature type="domain" description="HTH araC/xylS-type" evidence="11">
    <location>
        <begin position="427"/>
        <end position="526"/>
    </location>
</feature>
<dbReference type="PANTHER" id="PTHR42713">
    <property type="entry name" value="HISTIDINE KINASE-RELATED"/>
    <property type="match status" value="1"/>
</dbReference>
<dbReference type="PRINTS" id="PR00032">
    <property type="entry name" value="HTHARAC"/>
</dbReference>
<dbReference type="Gene3D" id="1.10.10.60">
    <property type="entry name" value="Homeodomain-like"/>
    <property type="match status" value="2"/>
</dbReference>